<evidence type="ECO:0000256" key="1">
    <source>
        <dbReference type="ARBA" id="ARBA00004651"/>
    </source>
</evidence>
<dbReference type="PANTHER" id="PTHR35007">
    <property type="entry name" value="INTEGRAL MEMBRANE PROTEIN-RELATED"/>
    <property type="match status" value="1"/>
</dbReference>
<reference evidence="9" key="1">
    <citation type="submission" date="2020-07" db="EMBL/GenBank/DDBJ databases">
        <title>Vallitalea pronyensis genome.</title>
        <authorList>
            <person name="Postec A."/>
        </authorList>
    </citation>
    <scope>NUCLEOTIDE SEQUENCE</scope>
    <source>
        <strain evidence="9">FatNI3</strain>
    </source>
</reference>
<dbReference type="Proteomes" id="UP000683246">
    <property type="component" value="Chromosome"/>
</dbReference>
<sequence>MIISIICGALLVLIFLLYFLTKNLYQEDMQYVNKKEYKLKDLMPTSLWLMDKVFDRHIKPHRKVCENIRLIYGKREYNYRLRMYEAEKFALGIMMLIGVLFLTLMVSLQSGEGNPLNQNRLNKPAIGEGNKAYELQAEIEIDGEKEIRDFTVLVPEETPHKELAMEILQEAAEHLKELVVIRNASAQVVDRKLYLPDRYEDTNIHIEWVIDSPMYIQNNGELQYKNIRKSGQEASVTAILTYAGQSYQQTVTMTLYPKTLTREEKLQLVEEALKEKLELEQLIEQSHKDVVLPTSIEGHSAKVKWLFETKSNSGLKFFILGILVIVFISILKDYELKKKVDDRNFQIRRTFPEFVIKLTLLINAGMTLSRAWTSVSRDYVNQLNKGRSPLFLYEEMLVALQDIQNGVSESKAYEDFGKRCKIPEMMRFTSVIIQNLKKGNDTLVMALQGQANEAWEVRKNVAKKEGEKASSKLLLPMGMMFIIIIIIVMLPAFMSFTM</sequence>
<dbReference type="RefSeq" id="WP_212696384.1">
    <property type="nucleotide sequence ID" value="NZ_CP058649.1"/>
</dbReference>
<dbReference type="EMBL" id="CP058649">
    <property type="protein sequence ID" value="QUI20925.1"/>
    <property type="molecule type" value="Genomic_DNA"/>
</dbReference>
<evidence type="ECO:0000256" key="3">
    <source>
        <dbReference type="ARBA" id="ARBA00022692"/>
    </source>
</evidence>
<keyword evidence="10" id="KW-1185">Reference proteome</keyword>
<dbReference type="Pfam" id="PF00482">
    <property type="entry name" value="T2SSF"/>
    <property type="match status" value="1"/>
</dbReference>
<dbReference type="InterPro" id="IPR018076">
    <property type="entry name" value="T2SS_GspF_dom"/>
</dbReference>
<gene>
    <name evidence="9" type="ORF">HZI73_00750</name>
</gene>
<keyword evidence="2" id="KW-1003">Cell membrane</keyword>
<dbReference type="AlphaFoldDB" id="A0A8J8MG23"/>
<evidence type="ECO:0000256" key="7">
    <source>
        <dbReference type="SAM" id="Phobius"/>
    </source>
</evidence>
<evidence type="ECO:0000313" key="9">
    <source>
        <dbReference type="EMBL" id="QUI20925.1"/>
    </source>
</evidence>
<feature type="coiled-coil region" evidence="6">
    <location>
        <begin position="262"/>
        <end position="289"/>
    </location>
</feature>
<keyword evidence="6" id="KW-0175">Coiled coil</keyword>
<keyword evidence="5 7" id="KW-0472">Membrane</keyword>
<dbReference type="KEGG" id="vpy:HZI73_00750"/>
<evidence type="ECO:0000259" key="8">
    <source>
        <dbReference type="Pfam" id="PF00482"/>
    </source>
</evidence>
<evidence type="ECO:0000256" key="5">
    <source>
        <dbReference type="ARBA" id="ARBA00023136"/>
    </source>
</evidence>
<comment type="subcellular location">
    <subcellularLocation>
        <location evidence="1">Cell membrane</location>
        <topology evidence="1">Multi-pass membrane protein</topology>
    </subcellularLocation>
</comment>
<dbReference type="GO" id="GO:0005886">
    <property type="term" value="C:plasma membrane"/>
    <property type="evidence" value="ECO:0007669"/>
    <property type="project" value="UniProtKB-SubCell"/>
</dbReference>
<feature type="transmembrane region" description="Helical" evidence="7">
    <location>
        <begin position="89"/>
        <end position="108"/>
    </location>
</feature>
<protein>
    <submittedName>
        <fullName evidence="9">Type II secretion system F family protein</fullName>
    </submittedName>
</protein>
<organism evidence="9 10">
    <name type="scientific">Vallitalea pronyensis</name>
    <dbReference type="NCBI Taxonomy" id="1348613"/>
    <lineage>
        <taxon>Bacteria</taxon>
        <taxon>Bacillati</taxon>
        <taxon>Bacillota</taxon>
        <taxon>Clostridia</taxon>
        <taxon>Lachnospirales</taxon>
        <taxon>Vallitaleaceae</taxon>
        <taxon>Vallitalea</taxon>
    </lineage>
</organism>
<dbReference type="PANTHER" id="PTHR35007:SF2">
    <property type="entry name" value="PILUS ASSEMBLE PROTEIN"/>
    <property type="match status" value="1"/>
</dbReference>
<feature type="domain" description="Type II secretion system protein GspF" evidence="8">
    <location>
        <begin position="355"/>
        <end position="491"/>
    </location>
</feature>
<feature type="transmembrane region" description="Helical" evidence="7">
    <location>
        <begin position="314"/>
        <end position="331"/>
    </location>
</feature>
<accession>A0A8J8MG23</accession>
<feature type="transmembrane region" description="Helical" evidence="7">
    <location>
        <begin position="6"/>
        <end position="25"/>
    </location>
</feature>
<evidence type="ECO:0000313" key="10">
    <source>
        <dbReference type="Proteomes" id="UP000683246"/>
    </source>
</evidence>
<proteinExistence type="predicted"/>
<evidence type="ECO:0000256" key="6">
    <source>
        <dbReference type="SAM" id="Coils"/>
    </source>
</evidence>
<keyword evidence="4 7" id="KW-1133">Transmembrane helix</keyword>
<keyword evidence="3 7" id="KW-0812">Transmembrane</keyword>
<evidence type="ECO:0000256" key="4">
    <source>
        <dbReference type="ARBA" id="ARBA00022989"/>
    </source>
</evidence>
<name>A0A8J8MG23_9FIRM</name>
<feature type="transmembrane region" description="Helical" evidence="7">
    <location>
        <begin position="473"/>
        <end position="494"/>
    </location>
</feature>
<evidence type="ECO:0000256" key="2">
    <source>
        <dbReference type="ARBA" id="ARBA00022475"/>
    </source>
</evidence>